<keyword evidence="9 12" id="KW-0472">Membrane</keyword>
<feature type="region of interest" description="Disordered" evidence="11">
    <location>
        <begin position="31"/>
        <end position="51"/>
    </location>
</feature>
<feature type="transmembrane region" description="Helical" evidence="12">
    <location>
        <begin position="321"/>
        <end position="337"/>
    </location>
</feature>
<gene>
    <name evidence="13" type="primary">CSON013446</name>
</gene>
<feature type="compositionally biased region" description="Basic and acidic residues" evidence="11">
    <location>
        <begin position="39"/>
        <end position="51"/>
    </location>
</feature>
<evidence type="ECO:0000256" key="1">
    <source>
        <dbReference type="ARBA" id="ARBA00004651"/>
    </source>
</evidence>
<evidence type="ECO:0000256" key="12">
    <source>
        <dbReference type="SAM" id="Phobius"/>
    </source>
</evidence>
<evidence type="ECO:0000256" key="8">
    <source>
        <dbReference type="ARBA" id="ARBA00023065"/>
    </source>
</evidence>
<comment type="subcellular location">
    <subcellularLocation>
        <location evidence="1">Cell membrane</location>
        <topology evidence="1">Multi-pass membrane protein</topology>
    </subcellularLocation>
</comment>
<feature type="transmembrane region" description="Helical" evidence="12">
    <location>
        <begin position="716"/>
        <end position="738"/>
    </location>
</feature>
<feature type="transmembrane region" description="Helical" evidence="12">
    <location>
        <begin position="232"/>
        <end position="252"/>
    </location>
</feature>
<feature type="transmembrane region" description="Helical" evidence="12">
    <location>
        <begin position="687"/>
        <end position="704"/>
    </location>
</feature>
<feature type="transmembrane region" description="Helical" evidence="12">
    <location>
        <begin position="544"/>
        <end position="565"/>
    </location>
</feature>
<evidence type="ECO:0000256" key="7">
    <source>
        <dbReference type="ARBA" id="ARBA00022989"/>
    </source>
</evidence>
<keyword evidence="5 12" id="KW-0812">Transmembrane</keyword>
<feature type="transmembrane region" description="Helical" evidence="12">
    <location>
        <begin position="207"/>
        <end position="226"/>
    </location>
</feature>
<evidence type="ECO:0000256" key="10">
    <source>
        <dbReference type="ARBA" id="ARBA00023303"/>
    </source>
</evidence>
<proteinExistence type="inferred from homology"/>
<dbReference type="PANTHER" id="PTHR21522:SF61">
    <property type="entry name" value="PROTON CHANNEL OTOPLC"/>
    <property type="match status" value="1"/>
</dbReference>
<reference evidence="13" key="1">
    <citation type="submission" date="2018-04" db="EMBL/GenBank/DDBJ databases">
        <authorList>
            <person name="Go L.Y."/>
            <person name="Mitchell J.A."/>
        </authorList>
    </citation>
    <scope>NUCLEOTIDE SEQUENCE</scope>
    <source>
        <tissue evidence="13">Whole organism</tissue>
    </source>
</reference>
<feature type="region of interest" description="Disordered" evidence="11">
    <location>
        <begin position="1"/>
        <end position="20"/>
    </location>
</feature>
<dbReference type="VEuPathDB" id="VectorBase:CSON013446"/>
<feature type="transmembrane region" description="Helical" evidence="12">
    <location>
        <begin position="616"/>
        <end position="638"/>
    </location>
</feature>
<keyword evidence="3" id="KW-0813">Transport</keyword>
<keyword evidence="6" id="KW-0375">Hydrogen ion transport</keyword>
<keyword evidence="10" id="KW-0407">Ion channel</keyword>
<dbReference type="EMBL" id="UFQT01000677">
    <property type="protein sequence ID" value="SSX26472.1"/>
    <property type="molecule type" value="Genomic_DNA"/>
</dbReference>
<organism evidence="13">
    <name type="scientific">Culicoides sonorensis</name>
    <name type="common">Biting midge</name>
    <dbReference type="NCBI Taxonomy" id="179676"/>
    <lineage>
        <taxon>Eukaryota</taxon>
        <taxon>Metazoa</taxon>
        <taxon>Ecdysozoa</taxon>
        <taxon>Arthropoda</taxon>
        <taxon>Hexapoda</taxon>
        <taxon>Insecta</taxon>
        <taxon>Pterygota</taxon>
        <taxon>Neoptera</taxon>
        <taxon>Endopterygota</taxon>
        <taxon>Diptera</taxon>
        <taxon>Nematocera</taxon>
        <taxon>Chironomoidea</taxon>
        <taxon>Ceratopogonidae</taxon>
        <taxon>Ceratopogoninae</taxon>
        <taxon>Culicoides</taxon>
        <taxon>Monoculicoides</taxon>
    </lineage>
</organism>
<evidence type="ECO:0000256" key="11">
    <source>
        <dbReference type="SAM" id="MobiDB-lite"/>
    </source>
</evidence>
<dbReference type="GO" id="GO:0005886">
    <property type="term" value="C:plasma membrane"/>
    <property type="evidence" value="ECO:0007669"/>
    <property type="project" value="UniProtKB-SubCell"/>
</dbReference>
<evidence type="ECO:0000256" key="4">
    <source>
        <dbReference type="ARBA" id="ARBA00022475"/>
    </source>
</evidence>
<keyword evidence="4" id="KW-1003">Cell membrane</keyword>
<evidence type="ECO:0000313" key="13">
    <source>
        <dbReference type="EMBL" id="SSX06116.1"/>
    </source>
</evidence>
<dbReference type="EMBL" id="UFQS01000677">
    <property type="protein sequence ID" value="SSX06116.1"/>
    <property type="molecule type" value="Genomic_DNA"/>
</dbReference>
<comment type="similarity">
    <text evidence="2">Belongs to the otopetrin family.</text>
</comment>
<evidence type="ECO:0000256" key="9">
    <source>
        <dbReference type="ARBA" id="ARBA00023136"/>
    </source>
</evidence>
<evidence type="ECO:0000256" key="3">
    <source>
        <dbReference type="ARBA" id="ARBA00022448"/>
    </source>
</evidence>
<keyword evidence="8" id="KW-0406">Ion transport</keyword>
<accession>A0A336KMM7</accession>
<feature type="region of interest" description="Disordered" evidence="11">
    <location>
        <begin position="275"/>
        <end position="302"/>
    </location>
</feature>
<keyword evidence="7 12" id="KW-1133">Transmembrane helix</keyword>
<protein>
    <submittedName>
        <fullName evidence="13">CSON013446 protein</fullName>
    </submittedName>
</protein>
<name>A0A336KMM7_CULSO</name>
<sequence>MDDSSPDLSLRLRRGSNGSRDSYYIEFTQGIDSDIEMNEPTKEQSPLDREKSSEFVPILPLMPSDFEVNIMEESKEKRCVPSPSSKDAIATIESLSPERRSNSSNLHVTICDKKFNLITEEIQTSQSSPSTQPFRLSTLSGHSPSSLITGTQSNSLAVFTQLHPILSHVKRPSRLPELTSSLEKNINEQISAGSALATTISALYGKLLVVLGFTFPVAEVISTYIPPSFYEVYYLYLYIGSMLFLFFMYASLMWGGGKKVAQPVISTSHKLEKIKAKQQSSDSGEESDRENDSPEPPKRHTVARRPSIIVASLRTQHYGSFYLRMGAVAFGIGSMIYSGLEFGQYFELERTSKCSNIFVALTPATRMLFIFIQMYFIFLNNEQINVYCYRGYRVIARFGLQHMIGTNLSVWFSVLVQETKHTILTFYNPENQTLRISHRLGNKGIINPLATTAHLRLPRGLKGPHNIFECRRTNIIGTLVQDASPFLFPCTIEYSLICAAILYVMWRNVCRPIPEPRVKMENLTQCKRSPHHYSVDCARAHKGLFLGILMLVMTIISLILFFVLISRPDFVSLAVMEVNICELVLYVLTTLATVIGMWQIRHLQYDFSRHFTLDDILLVGAQSGSFLYSTFTIISGHFTLKKETILVLITALVSLIETGCQTMFILNAGRRSAATPDQIRKKPGREIVTFLLVSNLAMWAINTLEKTRAESHPIQLNFYGLWAWSILTHVAMPLAIFYRFHSTVCLCEIWKRAYKIKPSYILHSKCKELIQLRNLKYIKVIPRPQNNNCFFLFFLSSQEMLHKM</sequence>
<dbReference type="GO" id="GO:0015252">
    <property type="term" value="F:proton channel activity"/>
    <property type="evidence" value="ECO:0007669"/>
    <property type="project" value="InterPro"/>
</dbReference>
<evidence type="ECO:0000256" key="5">
    <source>
        <dbReference type="ARBA" id="ARBA00022692"/>
    </source>
</evidence>
<dbReference type="InterPro" id="IPR004878">
    <property type="entry name" value="Otopetrin"/>
</dbReference>
<feature type="transmembrane region" description="Helical" evidence="12">
    <location>
        <begin position="357"/>
        <end position="378"/>
    </location>
</feature>
<evidence type="ECO:0000256" key="2">
    <source>
        <dbReference type="ARBA" id="ARBA00006513"/>
    </source>
</evidence>
<dbReference type="PANTHER" id="PTHR21522">
    <property type="entry name" value="PROTON CHANNEL OTOP"/>
    <property type="match status" value="1"/>
</dbReference>
<evidence type="ECO:0000256" key="6">
    <source>
        <dbReference type="ARBA" id="ARBA00022781"/>
    </source>
</evidence>
<reference evidence="14" key="2">
    <citation type="submission" date="2018-07" db="EMBL/GenBank/DDBJ databases">
        <authorList>
            <person name="Quirk P.G."/>
            <person name="Krulwich T.A."/>
        </authorList>
    </citation>
    <scope>NUCLEOTIDE SEQUENCE</scope>
</reference>
<feature type="transmembrane region" description="Helical" evidence="12">
    <location>
        <begin position="571"/>
        <end position="595"/>
    </location>
</feature>
<dbReference type="Pfam" id="PF03189">
    <property type="entry name" value="Otopetrin"/>
    <property type="match status" value="1"/>
</dbReference>
<feature type="transmembrane region" description="Helical" evidence="12">
    <location>
        <begin position="644"/>
        <end position="666"/>
    </location>
</feature>
<evidence type="ECO:0000313" key="14">
    <source>
        <dbReference type="EMBL" id="SSX26472.1"/>
    </source>
</evidence>
<dbReference type="AlphaFoldDB" id="A0A336KMM7"/>